<name>A0ABN5V325_9BIFI</name>
<keyword evidence="2" id="KW-1185">Reference proteome</keyword>
<accession>A0ABN5V325</accession>
<dbReference type="GeneID" id="69054164"/>
<dbReference type="EMBL" id="AP012325">
    <property type="protein sequence ID" value="BAR02361.1"/>
    <property type="molecule type" value="Genomic_DNA"/>
</dbReference>
<gene>
    <name evidence="1" type="ORF">BBCT_1393</name>
</gene>
<dbReference type="RefSeq" id="WP_003835466.1">
    <property type="nucleotide sequence ID" value="NZ_ABXY01000016.1"/>
</dbReference>
<organism evidence="1 2">
    <name type="scientific">Bifidobacterium catenulatum DSM 16992 = JCM 1194 = LMG 11043</name>
    <dbReference type="NCBI Taxonomy" id="566552"/>
    <lineage>
        <taxon>Bacteria</taxon>
        <taxon>Bacillati</taxon>
        <taxon>Actinomycetota</taxon>
        <taxon>Actinomycetes</taxon>
        <taxon>Bifidobacteriales</taxon>
        <taxon>Bifidobacteriaceae</taxon>
        <taxon>Bifidobacterium</taxon>
    </lineage>
</organism>
<sequence>MTVHDGLTLAVGKVTLKPGEEYEITLHVQSAPDAEEVLTVRRLRLSKAGGRVELKEKSPFIWM</sequence>
<evidence type="ECO:0000313" key="1">
    <source>
        <dbReference type="EMBL" id="BAR02361.1"/>
    </source>
</evidence>
<proteinExistence type="predicted"/>
<evidence type="ECO:0000313" key="2">
    <source>
        <dbReference type="Proteomes" id="UP000035061"/>
    </source>
</evidence>
<protein>
    <submittedName>
        <fullName evidence="1">Uncharacterized protein</fullName>
    </submittedName>
</protein>
<dbReference type="Proteomes" id="UP000035061">
    <property type="component" value="Chromosome"/>
</dbReference>
<reference evidence="1 2" key="1">
    <citation type="submission" date="2012-02" db="EMBL/GenBank/DDBJ databases">
        <title>Complete genome sequence of Bifidobacterium catenulatum JCM 1194.</title>
        <authorList>
            <person name="Toh H."/>
            <person name="Oshima K."/>
            <person name="Morita H."/>
            <person name="Hattori M."/>
        </authorList>
    </citation>
    <scope>NUCLEOTIDE SEQUENCE [LARGE SCALE GENOMIC DNA]</scope>
    <source>
        <strain evidence="1 2">JCM 1194</strain>
    </source>
</reference>